<keyword evidence="4" id="KW-0158">Chromosome</keyword>
<proteinExistence type="predicted"/>
<feature type="compositionally biased region" description="Polar residues" evidence="14">
    <location>
        <begin position="522"/>
        <end position="535"/>
    </location>
</feature>
<feature type="compositionally biased region" description="Polar residues" evidence="14">
    <location>
        <begin position="566"/>
        <end position="580"/>
    </location>
</feature>
<keyword evidence="11" id="KW-0131">Cell cycle</keyword>
<keyword evidence="5" id="KW-1017">Isopeptide bond</keyword>
<evidence type="ECO:0000256" key="13">
    <source>
        <dbReference type="ARBA" id="ARBA00030146"/>
    </source>
</evidence>
<keyword evidence="7" id="KW-0227">DNA damage</keyword>
<dbReference type="SUPFAM" id="SSF52113">
    <property type="entry name" value="BRCT domain"/>
    <property type="match status" value="1"/>
</dbReference>
<dbReference type="Gene3D" id="2.60.200.20">
    <property type="match status" value="1"/>
</dbReference>
<evidence type="ECO:0000256" key="11">
    <source>
        <dbReference type="ARBA" id="ARBA00023306"/>
    </source>
</evidence>
<feature type="region of interest" description="Disordered" evidence="14">
    <location>
        <begin position="230"/>
        <end position="262"/>
    </location>
</feature>
<evidence type="ECO:0000256" key="4">
    <source>
        <dbReference type="ARBA" id="ARBA00022454"/>
    </source>
</evidence>
<dbReference type="STRING" id="67801.A0A1B0BMR8"/>
<feature type="domain" description="BRCT" evidence="15">
    <location>
        <begin position="773"/>
        <end position="869"/>
    </location>
</feature>
<dbReference type="PANTHER" id="PTHR23196:SF1">
    <property type="entry name" value="PAX-INTERACTING PROTEIN 1"/>
    <property type="match status" value="1"/>
</dbReference>
<name>A0A1B0BMR8_9MUSC</name>
<dbReference type="GO" id="GO:0005694">
    <property type="term" value="C:chromosome"/>
    <property type="evidence" value="ECO:0007669"/>
    <property type="project" value="UniProtKB-SubCell"/>
</dbReference>
<dbReference type="InterPro" id="IPR001357">
    <property type="entry name" value="BRCT_dom"/>
</dbReference>
<feature type="region of interest" description="Disordered" evidence="14">
    <location>
        <begin position="449"/>
        <end position="542"/>
    </location>
</feature>
<dbReference type="InterPro" id="IPR036420">
    <property type="entry name" value="BRCT_dom_sf"/>
</dbReference>
<comment type="subcellular location">
    <subcellularLocation>
        <location evidence="2">Chromosome</location>
    </subcellularLocation>
    <subcellularLocation>
        <location evidence="1">Nucleus</location>
    </subcellularLocation>
</comment>
<feature type="region of interest" description="Disordered" evidence="14">
    <location>
        <begin position="631"/>
        <end position="667"/>
    </location>
</feature>
<dbReference type="InterPro" id="IPR051579">
    <property type="entry name" value="DDR_Transcriptional_Reg"/>
</dbReference>
<keyword evidence="9" id="KW-0007">Acetylation</keyword>
<dbReference type="EnsemblMetazoa" id="GPPI034990-RA">
    <property type="protein sequence ID" value="GPPI034990-PA"/>
    <property type="gene ID" value="GPPI034990"/>
</dbReference>
<evidence type="ECO:0000256" key="3">
    <source>
        <dbReference type="ARBA" id="ARBA00015014"/>
    </source>
</evidence>
<evidence type="ECO:0000256" key="7">
    <source>
        <dbReference type="ARBA" id="ARBA00022763"/>
    </source>
</evidence>
<evidence type="ECO:0000256" key="14">
    <source>
        <dbReference type="SAM" id="MobiDB-lite"/>
    </source>
</evidence>
<dbReference type="Pfam" id="PF16589">
    <property type="entry name" value="BRCT_2"/>
    <property type="match status" value="1"/>
</dbReference>
<dbReference type="EMBL" id="JXJN01017038">
    <property type="status" value="NOT_ANNOTATED_CDS"/>
    <property type="molecule type" value="Genomic_DNA"/>
</dbReference>
<dbReference type="InterPro" id="IPR000253">
    <property type="entry name" value="FHA_dom"/>
</dbReference>
<dbReference type="PROSITE" id="PS50172">
    <property type="entry name" value="BRCT"/>
    <property type="match status" value="1"/>
</dbReference>
<feature type="region of interest" description="Disordered" evidence="14">
    <location>
        <begin position="563"/>
        <end position="591"/>
    </location>
</feature>
<dbReference type="PANTHER" id="PTHR23196">
    <property type="entry name" value="PAX TRANSCRIPTION ACTIVATION DOMAIN INTERACTING PROTEIN"/>
    <property type="match status" value="1"/>
</dbReference>
<organism evidence="16 17">
    <name type="scientific">Glossina palpalis gambiensis</name>
    <dbReference type="NCBI Taxonomy" id="67801"/>
    <lineage>
        <taxon>Eukaryota</taxon>
        <taxon>Metazoa</taxon>
        <taxon>Ecdysozoa</taxon>
        <taxon>Arthropoda</taxon>
        <taxon>Hexapoda</taxon>
        <taxon>Insecta</taxon>
        <taxon>Pterygota</taxon>
        <taxon>Neoptera</taxon>
        <taxon>Endopterygota</taxon>
        <taxon>Diptera</taxon>
        <taxon>Brachycera</taxon>
        <taxon>Muscomorpha</taxon>
        <taxon>Hippoboscoidea</taxon>
        <taxon>Glossinidae</taxon>
        <taxon>Glossina</taxon>
    </lineage>
</organism>
<evidence type="ECO:0000256" key="12">
    <source>
        <dbReference type="ARBA" id="ARBA00023858"/>
    </source>
</evidence>
<dbReference type="Gene3D" id="3.40.50.10190">
    <property type="entry name" value="BRCT domain"/>
    <property type="match status" value="2"/>
</dbReference>
<dbReference type="GO" id="GO:0006974">
    <property type="term" value="P:DNA damage response"/>
    <property type="evidence" value="ECO:0007669"/>
    <property type="project" value="UniProtKB-KW"/>
</dbReference>
<reference evidence="17" key="1">
    <citation type="submission" date="2015-01" db="EMBL/GenBank/DDBJ databases">
        <authorList>
            <person name="Aksoy S."/>
            <person name="Warren W."/>
            <person name="Wilson R.K."/>
        </authorList>
    </citation>
    <scope>NUCLEOTIDE SEQUENCE [LARGE SCALE GENOMIC DNA]</scope>
    <source>
        <strain evidence="17">IAEA</strain>
    </source>
</reference>
<evidence type="ECO:0000256" key="5">
    <source>
        <dbReference type="ARBA" id="ARBA00022499"/>
    </source>
</evidence>
<dbReference type="CDD" id="cd18432">
    <property type="entry name" value="BRCT_PAXIP1_rpt6_like"/>
    <property type="match status" value="1"/>
</dbReference>
<evidence type="ECO:0000256" key="9">
    <source>
        <dbReference type="ARBA" id="ARBA00022990"/>
    </source>
</evidence>
<feature type="compositionally biased region" description="Basic and acidic residues" evidence="14">
    <location>
        <begin position="484"/>
        <end position="508"/>
    </location>
</feature>
<dbReference type="CDD" id="cd00060">
    <property type="entry name" value="FHA"/>
    <property type="match status" value="1"/>
</dbReference>
<evidence type="ECO:0000259" key="15">
    <source>
        <dbReference type="PROSITE" id="PS50172"/>
    </source>
</evidence>
<dbReference type="VEuPathDB" id="VectorBase:GPPI034990"/>
<reference evidence="16" key="2">
    <citation type="submission" date="2020-05" db="UniProtKB">
        <authorList>
            <consortium name="EnsemblMetazoa"/>
        </authorList>
    </citation>
    <scope>IDENTIFICATION</scope>
    <source>
        <strain evidence="16">IAEA</strain>
    </source>
</reference>
<keyword evidence="6" id="KW-0677">Repeat</keyword>
<dbReference type="InterPro" id="IPR008984">
    <property type="entry name" value="SMAD_FHA_dom_sf"/>
</dbReference>
<evidence type="ECO:0000256" key="2">
    <source>
        <dbReference type="ARBA" id="ARBA00004286"/>
    </source>
</evidence>
<evidence type="ECO:0000256" key="8">
    <source>
        <dbReference type="ARBA" id="ARBA00022843"/>
    </source>
</evidence>
<dbReference type="GO" id="GO:0005634">
    <property type="term" value="C:nucleus"/>
    <property type="evidence" value="ECO:0007669"/>
    <property type="project" value="UniProtKB-SubCell"/>
</dbReference>
<accession>A0A1B0BMR8</accession>
<evidence type="ECO:0000256" key="10">
    <source>
        <dbReference type="ARBA" id="ARBA00023242"/>
    </source>
</evidence>
<dbReference type="AlphaFoldDB" id="A0A1B0BMR8"/>
<protein>
    <recommendedName>
        <fullName evidence="3">Mediator of DNA damage checkpoint protein 1</fullName>
    </recommendedName>
    <alternativeName>
        <fullName evidence="13">PAX transactivation activation domain-interacting protein</fullName>
    </alternativeName>
    <alternativeName>
        <fullName evidence="12">PAX-interacting protein 1</fullName>
    </alternativeName>
</protein>
<evidence type="ECO:0000313" key="17">
    <source>
        <dbReference type="Proteomes" id="UP000092460"/>
    </source>
</evidence>
<keyword evidence="10" id="KW-0539">Nucleus</keyword>
<dbReference type="SUPFAM" id="SSF49879">
    <property type="entry name" value="SMAD/FHA domain"/>
    <property type="match status" value="1"/>
</dbReference>
<evidence type="ECO:0000256" key="6">
    <source>
        <dbReference type="ARBA" id="ARBA00022737"/>
    </source>
</evidence>
<feature type="compositionally biased region" description="Polar residues" evidence="14">
    <location>
        <begin position="247"/>
        <end position="258"/>
    </location>
</feature>
<evidence type="ECO:0000313" key="16">
    <source>
        <dbReference type="EnsemblMetazoa" id="GPPI034990-PA"/>
    </source>
</evidence>
<evidence type="ECO:0000256" key="1">
    <source>
        <dbReference type="ARBA" id="ARBA00004123"/>
    </source>
</evidence>
<feature type="compositionally biased region" description="Polar residues" evidence="14">
    <location>
        <begin position="471"/>
        <end position="483"/>
    </location>
</feature>
<dbReference type="Proteomes" id="UP000092460">
    <property type="component" value="Unassembled WGS sequence"/>
</dbReference>
<keyword evidence="17" id="KW-1185">Reference proteome</keyword>
<keyword evidence="8" id="KW-0832">Ubl conjugation</keyword>
<sequence>MKHCYLEIQSCEDIFIVDLDSATGVHVNGKRLKPLIKERVKPNEEFGLGDHLKAQIKYIGRHTICSVGTLSYVCNTNEPIVEPIAIEEQVLNCKASNDHKVQQVHSVKTNNLPGNNLTFPEAQLYPSKSRSARSGDGNSDNSNVNRLLINVDETENYFFVPETHEARANDSDLDTVESVNVYAITGNQFKISTQEFNDENKIEGSQIIPATERNMTLLSKLAEVLQELQGPEEETREMSPINWPSIGRSQNQELSSTSFRDDNVTPDIFDSLESKKEEDLVPAQLSPTRALLKNMSQNQTGSNETLLTLRDKENNRPANEGQSKCILVAACATNVLDNADAVLSEKFVKPPSSSSSTTRTALNSTLLKDETDLKSLAVPFEDADAKNVLAARMSMFKRPLTGHNSAKGNISMPNRSSKVDSNVKLHMHKEHINISHLEVKNSDVFAINDESEKDDGNGVDTSPRTKRSKTSRGANKFQDSIQNRSEDVREDKKRNRHKEVIAECDRNSNHVKSSKGTERTQEIASESGTSMTSIARPNVPMKSLTRAMTREWELRKASSKLALVESESSASPTSIPTVELSSKRLTDSSLQAQAFRRSPALSKKAIDASSNVLEKKRKTRLSLQLEIGERSNHLTKQPSKRIIETGARSKQNQGAKKRAEEESNMPSTSALSKKWLQISTTMVDKNFLNELIQNSKGQWTVTDDPLNSEILIMDKGVRTYKFLLAMAKGIPTQWIQKVNETRSLKPVKNYFFSDPVFEKKYKFSVANSLNMAKKNSLFEGYGFFVTSNVKPQPREIKTIIECAGGHVHNEYDRINQAQQGKLYLVSCSDDRKDWRTFRRHYKNITIIPSEAIMSAVVLQDNNFLNKFVLV</sequence>
<dbReference type="Pfam" id="PF00498">
    <property type="entry name" value="FHA"/>
    <property type="match status" value="1"/>
</dbReference>